<protein>
    <submittedName>
        <fullName evidence="2">Dipeptide ABC transporter substrate-binding protein</fullName>
    </submittedName>
</protein>
<gene>
    <name evidence="2" type="ORF">L196_11268</name>
</gene>
<dbReference type="RefSeq" id="WP_015007002.1">
    <property type="nucleotide sequence ID" value="NZ_KE646812.1"/>
</dbReference>
<feature type="signal peptide" evidence="1">
    <location>
        <begin position="1"/>
        <end position="28"/>
    </location>
</feature>
<name>A0AB33YYA4_9GAMM</name>
<comment type="caution">
    <text evidence="2">The sequence shown here is derived from an EMBL/GenBank/DDBJ whole genome shotgun (WGS) entry which is preliminary data.</text>
</comment>
<organism evidence="2 3">
    <name type="scientific">Cycloclasticus pugetii</name>
    <dbReference type="NCBI Taxonomy" id="34068"/>
    <lineage>
        <taxon>Bacteria</taxon>
        <taxon>Pseudomonadati</taxon>
        <taxon>Pseudomonadota</taxon>
        <taxon>Gammaproteobacteria</taxon>
        <taxon>Thiotrichales</taxon>
        <taxon>Piscirickettsiaceae</taxon>
        <taxon>Cycloclasticus</taxon>
    </lineage>
</organism>
<evidence type="ECO:0000256" key="1">
    <source>
        <dbReference type="SAM" id="SignalP"/>
    </source>
</evidence>
<dbReference type="AlphaFoldDB" id="A0AB33YYA4"/>
<evidence type="ECO:0000313" key="3">
    <source>
        <dbReference type="Proteomes" id="UP000015462"/>
    </source>
</evidence>
<dbReference type="Proteomes" id="UP000015462">
    <property type="component" value="Unassembled WGS sequence"/>
</dbReference>
<evidence type="ECO:0000313" key="2">
    <source>
        <dbReference type="EMBL" id="EPD12201.1"/>
    </source>
</evidence>
<proteinExistence type="predicted"/>
<feature type="chain" id="PRO_5044232805" evidence="1">
    <location>
        <begin position="29"/>
        <end position="566"/>
    </location>
</feature>
<keyword evidence="1" id="KW-0732">Signal</keyword>
<dbReference type="EMBL" id="ASHL01000013">
    <property type="protein sequence ID" value="EPD12201.1"/>
    <property type="molecule type" value="Genomic_DNA"/>
</dbReference>
<keyword evidence="3" id="KW-1185">Reference proteome</keyword>
<sequence length="566" mass="61136">MKKSIIKSSAGVALSSALLLSQIGTAHAFSFHKGELRGSFDTDVTYGISMRTEDADSDNFGAHGNRIFKDAGDVFSNSIRGSSTLSLEYGDYGMLARGNYFYDYAYDNEDLADQAHDKLARDLSLTDLMFYGYFGDNDQVNIRVGKQVISWGENTFIQGSINDINTVDVNKLRQPGLALKDAFIGTNAAYVSWNIDDEWSIESFYLFEFDQVQLDPAGSYFTTLDAVGAGGGFDTAGDGVVGGVATGAANLPFGAPSGACISPDQLDDCGLVGGSLVRVGDKFAEGGQYGLAIRKFFPEVFGGTELALYYQSLHDHTPMISTFYGTGQFFLEYVENIERIGMSFNTNISGWAIGGEYHVRKDAPIQMTGGVLSGLGAAGPFPAGLGLCGTCAVGDEVTGYDFVDRHQMQMTFQRIWGVGFMDADANSTLLEVAYGWVDDLPTKNEPIVGGAFRSVFNPQVTESFWGFQIKQSLTYEAALFNVASVSPFIAFKYDVEGVSNEIVPLFVDDRKALTIGANFGYGGGTWTGGVSWTMFDGGNGMLNQAGSRLNGRTDRDFIQANISYSF</sequence>
<dbReference type="Pfam" id="PF06980">
    <property type="entry name" value="DUF1302"/>
    <property type="match status" value="1"/>
</dbReference>
<dbReference type="InterPro" id="IPR010727">
    <property type="entry name" value="DUF1302"/>
</dbReference>
<reference evidence="2 3" key="1">
    <citation type="journal article" date="2013" name="Genome Announc.">
        <title>Genome Sequence of the Pyrene- and Fluoranthene-Degrading Bacterium Cycloclasticus sp. Strain PY97M.</title>
        <authorList>
            <person name="Cui Z."/>
            <person name="Xu G."/>
            <person name="Li Q."/>
            <person name="Gao W."/>
            <person name="Zheng L."/>
        </authorList>
    </citation>
    <scope>NUCLEOTIDE SEQUENCE [LARGE SCALE GENOMIC DNA]</scope>
    <source>
        <strain evidence="2 3">PY97M</strain>
    </source>
</reference>
<accession>A0AB33YYA4</accession>